<organism evidence="1 2">
    <name type="scientific">Hymenoscyphus albidus</name>
    <dbReference type="NCBI Taxonomy" id="595503"/>
    <lineage>
        <taxon>Eukaryota</taxon>
        <taxon>Fungi</taxon>
        <taxon>Dikarya</taxon>
        <taxon>Ascomycota</taxon>
        <taxon>Pezizomycotina</taxon>
        <taxon>Leotiomycetes</taxon>
        <taxon>Helotiales</taxon>
        <taxon>Helotiaceae</taxon>
        <taxon>Hymenoscyphus</taxon>
    </lineage>
</organism>
<accession>A0A9N9LUX6</accession>
<comment type="caution">
    <text evidence="1">The sequence shown here is derived from an EMBL/GenBank/DDBJ whole genome shotgun (WGS) entry which is preliminary data.</text>
</comment>
<evidence type="ECO:0000313" key="2">
    <source>
        <dbReference type="Proteomes" id="UP000701801"/>
    </source>
</evidence>
<sequence>MALGRNLRRLDQYWGHATKEHDEVGDSAPNGWLWNEIRGGLVNVEGHLVDAHDIVEINIDWKER</sequence>
<keyword evidence="2" id="KW-1185">Reference proteome</keyword>
<name>A0A9N9LUX6_9HELO</name>
<gene>
    <name evidence="1" type="ORF">HYALB_00005231</name>
</gene>
<reference evidence="1" key="1">
    <citation type="submission" date="2021-07" db="EMBL/GenBank/DDBJ databases">
        <authorList>
            <person name="Durling M."/>
        </authorList>
    </citation>
    <scope>NUCLEOTIDE SEQUENCE</scope>
</reference>
<evidence type="ECO:0000313" key="1">
    <source>
        <dbReference type="EMBL" id="CAG8978894.1"/>
    </source>
</evidence>
<dbReference type="Proteomes" id="UP000701801">
    <property type="component" value="Unassembled WGS sequence"/>
</dbReference>
<protein>
    <submittedName>
        <fullName evidence="1">Uncharacterized protein</fullName>
    </submittedName>
</protein>
<proteinExistence type="predicted"/>
<dbReference type="AlphaFoldDB" id="A0A9N9LUX6"/>
<dbReference type="EMBL" id="CAJVRM010000285">
    <property type="protein sequence ID" value="CAG8978894.1"/>
    <property type="molecule type" value="Genomic_DNA"/>
</dbReference>